<evidence type="ECO:0000313" key="2">
    <source>
        <dbReference type="Proteomes" id="UP000830115"/>
    </source>
</evidence>
<evidence type="ECO:0000313" key="1">
    <source>
        <dbReference type="EMBL" id="UQA91487.1"/>
    </source>
</evidence>
<dbReference type="EMBL" id="CP086322">
    <property type="protein sequence ID" value="UQA91487.1"/>
    <property type="molecule type" value="Genomic_DNA"/>
</dbReference>
<organism evidence="1 2">
    <name type="scientific">Streptomyces halobius</name>
    <dbReference type="NCBI Taxonomy" id="2879846"/>
    <lineage>
        <taxon>Bacteria</taxon>
        <taxon>Bacillati</taxon>
        <taxon>Actinomycetota</taxon>
        <taxon>Actinomycetes</taxon>
        <taxon>Kitasatosporales</taxon>
        <taxon>Streptomycetaceae</taxon>
        <taxon>Streptomyces</taxon>
    </lineage>
</organism>
<name>A0ABY4M235_9ACTN</name>
<dbReference type="Proteomes" id="UP000830115">
    <property type="component" value="Chromosome"/>
</dbReference>
<accession>A0ABY4M235</accession>
<gene>
    <name evidence="1" type="ORF">K9S39_05995</name>
</gene>
<keyword evidence="2" id="KW-1185">Reference proteome</keyword>
<proteinExistence type="predicted"/>
<dbReference type="RefSeq" id="WP_248862312.1">
    <property type="nucleotide sequence ID" value="NZ_CP086322.1"/>
</dbReference>
<sequence>MGRFKVRKPRRDKEQRQERFRIDDRVVGEAEILDARAFLANTSAV</sequence>
<reference evidence="1" key="1">
    <citation type="submission" date="2021-10" db="EMBL/GenBank/DDBJ databases">
        <title>Streptomyces nigrumlapis sp.nov.,an antimicrobial producing actinobacterium isolated from Black Gobi rocks.</title>
        <authorList>
            <person name="Wen Y."/>
            <person name="Zhang W."/>
            <person name="Liu X.G."/>
        </authorList>
    </citation>
    <scope>NUCLEOTIDE SEQUENCE</scope>
    <source>
        <strain evidence="1">ST13-2-2</strain>
    </source>
</reference>
<protein>
    <submittedName>
        <fullName evidence="1">Uncharacterized protein</fullName>
    </submittedName>
</protein>